<evidence type="ECO:0000256" key="3">
    <source>
        <dbReference type="ARBA" id="ARBA00022840"/>
    </source>
</evidence>
<dbReference type="InterPro" id="IPR050611">
    <property type="entry name" value="ABCF"/>
</dbReference>
<dbReference type="InterPro" id="IPR017871">
    <property type="entry name" value="ABC_transporter-like_CS"/>
</dbReference>
<dbReference type="Gene3D" id="3.40.50.300">
    <property type="entry name" value="P-loop containing nucleotide triphosphate hydrolases"/>
    <property type="match status" value="2"/>
</dbReference>
<keyword evidence="1" id="KW-0677">Repeat</keyword>
<dbReference type="Pfam" id="PF00005">
    <property type="entry name" value="ABC_tran"/>
    <property type="match status" value="2"/>
</dbReference>
<keyword evidence="4" id="KW-0175">Coiled coil</keyword>
<keyword evidence="7" id="KW-1185">Reference proteome</keyword>
<dbReference type="InterPro" id="IPR003439">
    <property type="entry name" value="ABC_transporter-like_ATP-bd"/>
</dbReference>
<feature type="domain" description="ABC transporter" evidence="5">
    <location>
        <begin position="347"/>
        <end position="559"/>
    </location>
</feature>
<dbReference type="FunFam" id="3.40.50.300:FF:000011">
    <property type="entry name" value="Putative ABC transporter ATP-binding component"/>
    <property type="match status" value="1"/>
</dbReference>
<organism evidence="6 7">
    <name type="scientific">Melghirimyces algeriensis</name>
    <dbReference type="NCBI Taxonomy" id="910412"/>
    <lineage>
        <taxon>Bacteria</taxon>
        <taxon>Bacillati</taxon>
        <taxon>Bacillota</taxon>
        <taxon>Bacilli</taxon>
        <taxon>Bacillales</taxon>
        <taxon>Thermoactinomycetaceae</taxon>
        <taxon>Melghirimyces</taxon>
    </lineage>
</organism>
<dbReference type="RefSeq" id="WP_185956342.1">
    <property type="nucleotide sequence ID" value="NZ_FXTI01000012.1"/>
</dbReference>
<evidence type="ECO:0000256" key="4">
    <source>
        <dbReference type="SAM" id="Coils"/>
    </source>
</evidence>
<evidence type="ECO:0000259" key="5">
    <source>
        <dbReference type="PROSITE" id="PS50893"/>
    </source>
</evidence>
<feature type="coiled-coil region" evidence="4">
    <location>
        <begin position="248"/>
        <end position="275"/>
    </location>
</feature>
<dbReference type="PANTHER" id="PTHR19211:SF14">
    <property type="entry name" value="ATP-BINDING CASSETTE SUB-FAMILY F MEMBER 1"/>
    <property type="match status" value="1"/>
</dbReference>
<dbReference type="PROSITE" id="PS50893">
    <property type="entry name" value="ABC_TRANSPORTER_2"/>
    <property type="match status" value="2"/>
</dbReference>
<dbReference type="NCBIfam" id="NF000355">
    <property type="entry name" value="ribo_prot_ABC_F"/>
    <property type="match status" value="1"/>
</dbReference>
<dbReference type="CDD" id="cd03221">
    <property type="entry name" value="ABCF_EF-3"/>
    <property type="match status" value="2"/>
</dbReference>
<gene>
    <name evidence="6" type="ORF">SAMN06264849_11234</name>
</gene>
<dbReference type="SUPFAM" id="SSF52540">
    <property type="entry name" value="P-loop containing nucleoside triphosphate hydrolases"/>
    <property type="match status" value="2"/>
</dbReference>
<dbReference type="InterPro" id="IPR003593">
    <property type="entry name" value="AAA+_ATPase"/>
</dbReference>
<dbReference type="EMBL" id="FXTI01000012">
    <property type="protein sequence ID" value="SMO90194.1"/>
    <property type="molecule type" value="Genomic_DNA"/>
</dbReference>
<dbReference type="Proteomes" id="UP000315636">
    <property type="component" value="Unassembled WGS sequence"/>
</dbReference>
<dbReference type="PANTHER" id="PTHR19211">
    <property type="entry name" value="ATP-BINDING TRANSPORT PROTEIN-RELATED"/>
    <property type="match status" value="1"/>
</dbReference>
<dbReference type="PROSITE" id="PS00211">
    <property type="entry name" value="ABC_TRANSPORTER_1"/>
    <property type="match status" value="1"/>
</dbReference>
<sequence length="607" mass="70417">MWVFKAENLKKEWNGKTIFENVDLAVHEEERVALIGANGVGKTTLFHCLTGKISPDDGAIDRRWPVSHWGIVEQQDVVPDETTMEEWFFSADLKRFSLKRELKRLEGALTSASHDLEALLQQYSDVQEAYQALGGYEWEEEVKGLLGRFGFSQDLWKCSYDQLSGGQKTRLKLARALVGAPSFLLLDEPTNHLDQETLSWFADWLKRFRGACLIVSHDRSFIDHVAHTTVELTQKGTRAVRGGYSDFLREWERERREQEALYRKQQREKKKLEDAIRQYHDWFQKAHASAGERNPFQKKKANKHQTRLRAKERALKRLEEQTVEKPKDAPEIQANLNAETFEARRLVRMERVTFSYGHSPVFQNVDLTLSRGDRLAVIGPNGSGKSTLLKLLTGQLQPQSGDVYRHPELKVGYFAQEVDTLDPEQTVLDSLLALPDMSFRMAYNVLASFLFRREKVHQKIGSLSMGERCRIAFVHLYFSRANLLVLDEPTNYLDIPTRERIEEALQNYPGTLVLVSHDRYLLDQVSNRVAIIKNSTVDIWPGGNREYRHHLQEKEKRSVDPETDQQVRMLELELTRLMAEEEPETETDRDHLYRQIQEVKQKLDALR</sequence>
<keyword evidence="2" id="KW-0547">Nucleotide-binding</keyword>
<evidence type="ECO:0000256" key="1">
    <source>
        <dbReference type="ARBA" id="ARBA00022737"/>
    </source>
</evidence>
<feature type="domain" description="ABC transporter" evidence="5">
    <location>
        <begin position="4"/>
        <end position="260"/>
    </location>
</feature>
<reference evidence="6 7" key="1">
    <citation type="submission" date="2017-05" db="EMBL/GenBank/DDBJ databases">
        <authorList>
            <person name="Varghese N."/>
            <person name="Submissions S."/>
        </authorList>
    </citation>
    <scope>NUCLEOTIDE SEQUENCE [LARGE SCALE GENOMIC DNA]</scope>
    <source>
        <strain evidence="6 7">DSM 45474</strain>
    </source>
</reference>
<evidence type="ECO:0000313" key="7">
    <source>
        <dbReference type="Proteomes" id="UP000315636"/>
    </source>
</evidence>
<dbReference type="SMART" id="SM00382">
    <property type="entry name" value="AAA"/>
    <property type="match status" value="2"/>
</dbReference>
<keyword evidence="3" id="KW-0067">ATP-binding</keyword>
<evidence type="ECO:0000256" key="2">
    <source>
        <dbReference type="ARBA" id="ARBA00022741"/>
    </source>
</evidence>
<dbReference type="GO" id="GO:0016887">
    <property type="term" value="F:ATP hydrolysis activity"/>
    <property type="evidence" value="ECO:0007669"/>
    <property type="project" value="InterPro"/>
</dbReference>
<dbReference type="GO" id="GO:0005524">
    <property type="term" value="F:ATP binding"/>
    <property type="evidence" value="ECO:0007669"/>
    <property type="project" value="UniProtKB-KW"/>
</dbReference>
<accession>A0A521F1Y7</accession>
<dbReference type="AlphaFoldDB" id="A0A521F1Y7"/>
<proteinExistence type="predicted"/>
<dbReference type="InterPro" id="IPR027417">
    <property type="entry name" value="P-loop_NTPase"/>
</dbReference>
<name>A0A521F1Y7_9BACL</name>
<protein>
    <submittedName>
        <fullName evidence="6">ATPase components of ABC transporters with duplicated ATPase domains</fullName>
    </submittedName>
</protein>
<evidence type="ECO:0000313" key="6">
    <source>
        <dbReference type="EMBL" id="SMO90194.1"/>
    </source>
</evidence>